<evidence type="ECO:0000313" key="1">
    <source>
        <dbReference type="EMBL" id="KAI9243221.1"/>
    </source>
</evidence>
<dbReference type="EMBL" id="JAIXMP010000082">
    <property type="protein sequence ID" value="KAI9243221.1"/>
    <property type="molecule type" value="Genomic_DNA"/>
</dbReference>
<protein>
    <submittedName>
        <fullName evidence="1">Uncharacterized protein</fullName>
    </submittedName>
</protein>
<proteinExistence type="predicted"/>
<dbReference type="AlphaFoldDB" id="A0AAD5JK06"/>
<sequence>MHAHIHLAKQMCDFSVIPAVWCYSFKQYNGMLGSIDMNNKGTFEVTVVNRFLKSMHLSDYVRRLEPKIGEAEVAFLHQLAKSPSATTSARLASSDAINIEEIMKDPEDMVSTTGMETLLDSVLQGSSKSVNMAPDYYQCLVDYYRELYNEKILEAASICSSHIQALFVASTTCTNAPSLFAGQVMYYFQHNLKTKVSPHPQVMLPPQLIYSSSQDYPPLFLDESEMEVPQVEEEEHTDAETVTWEGDINQFEVYLTMEQQIEWVEEQLVALLHKWHNLYALTCVETRLSAAPGLDDILFLMRERVRLTQLLNRTFVGRLVEETEGFVNDGRSQLGKRKHDQFD</sequence>
<reference evidence="1" key="1">
    <citation type="journal article" date="2022" name="IScience">
        <title>Evolution of zygomycete secretomes and the origins of terrestrial fungal ecologies.</title>
        <authorList>
            <person name="Chang Y."/>
            <person name="Wang Y."/>
            <person name="Mondo S."/>
            <person name="Ahrendt S."/>
            <person name="Andreopoulos W."/>
            <person name="Barry K."/>
            <person name="Beard J."/>
            <person name="Benny G.L."/>
            <person name="Blankenship S."/>
            <person name="Bonito G."/>
            <person name="Cuomo C."/>
            <person name="Desiro A."/>
            <person name="Gervers K.A."/>
            <person name="Hundley H."/>
            <person name="Kuo A."/>
            <person name="LaButti K."/>
            <person name="Lang B.F."/>
            <person name="Lipzen A."/>
            <person name="O'Donnell K."/>
            <person name="Pangilinan J."/>
            <person name="Reynolds N."/>
            <person name="Sandor L."/>
            <person name="Smith M.E."/>
            <person name="Tsang A."/>
            <person name="Grigoriev I.V."/>
            <person name="Stajich J.E."/>
            <person name="Spatafora J.W."/>
        </authorList>
    </citation>
    <scope>NUCLEOTIDE SEQUENCE</scope>
    <source>
        <strain evidence="1">RSA 2281</strain>
    </source>
</reference>
<keyword evidence="2" id="KW-1185">Reference proteome</keyword>
<accession>A0AAD5JK06</accession>
<comment type="caution">
    <text evidence="1">The sequence shown here is derived from an EMBL/GenBank/DDBJ whole genome shotgun (WGS) entry which is preliminary data.</text>
</comment>
<name>A0AAD5JK06_9FUNG</name>
<reference evidence="1" key="2">
    <citation type="submission" date="2023-02" db="EMBL/GenBank/DDBJ databases">
        <authorList>
            <consortium name="DOE Joint Genome Institute"/>
            <person name="Mondo S.J."/>
            <person name="Chang Y."/>
            <person name="Wang Y."/>
            <person name="Ahrendt S."/>
            <person name="Andreopoulos W."/>
            <person name="Barry K."/>
            <person name="Beard J."/>
            <person name="Benny G.L."/>
            <person name="Blankenship S."/>
            <person name="Bonito G."/>
            <person name="Cuomo C."/>
            <person name="Desiro A."/>
            <person name="Gervers K.A."/>
            <person name="Hundley H."/>
            <person name="Kuo A."/>
            <person name="LaButti K."/>
            <person name="Lang B.F."/>
            <person name="Lipzen A."/>
            <person name="O'Donnell K."/>
            <person name="Pangilinan J."/>
            <person name="Reynolds N."/>
            <person name="Sandor L."/>
            <person name="Smith M.W."/>
            <person name="Tsang A."/>
            <person name="Grigoriev I.V."/>
            <person name="Stajich J.E."/>
            <person name="Spatafora J.W."/>
        </authorList>
    </citation>
    <scope>NUCLEOTIDE SEQUENCE</scope>
    <source>
        <strain evidence="1">RSA 2281</strain>
    </source>
</reference>
<evidence type="ECO:0000313" key="2">
    <source>
        <dbReference type="Proteomes" id="UP001209540"/>
    </source>
</evidence>
<dbReference type="Proteomes" id="UP001209540">
    <property type="component" value="Unassembled WGS sequence"/>
</dbReference>
<gene>
    <name evidence="1" type="ORF">BDA99DRAFT_566791</name>
</gene>
<organism evidence="1 2">
    <name type="scientific">Phascolomyces articulosus</name>
    <dbReference type="NCBI Taxonomy" id="60185"/>
    <lineage>
        <taxon>Eukaryota</taxon>
        <taxon>Fungi</taxon>
        <taxon>Fungi incertae sedis</taxon>
        <taxon>Mucoromycota</taxon>
        <taxon>Mucoromycotina</taxon>
        <taxon>Mucoromycetes</taxon>
        <taxon>Mucorales</taxon>
        <taxon>Lichtheimiaceae</taxon>
        <taxon>Phascolomyces</taxon>
    </lineage>
</organism>